<dbReference type="InterPro" id="IPR016266">
    <property type="entry name" value="POLE2"/>
</dbReference>
<dbReference type="PANTHER" id="PTHR12708">
    <property type="entry name" value="DNA POLYMERASE EPSILON SUBUNIT B"/>
    <property type="match status" value="1"/>
</dbReference>
<dbReference type="InterPro" id="IPR006694">
    <property type="entry name" value="Fatty_acid_hydroxylase"/>
</dbReference>
<keyword evidence="9" id="KW-0539">Nucleus</keyword>
<evidence type="ECO:0000256" key="11">
    <source>
        <dbReference type="SAM" id="Phobius"/>
    </source>
</evidence>
<dbReference type="GO" id="GO:0006261">
    <property type="term" value="P:DNA-templated DNA replication"/>
    <property type="evidence" value="ECO:0007669"/>
    <property type="project" value="InterPro"/>
</dbReference>
<dbReference type="GO" id="GO:0005506">
    <property type="term" value="F:iron ion binding"/>
    <property type="evidence" value="ECO:0007669"/>
    <property type="project" value="InterPro"/>
</dbReference>
<evidence type="ECO:0000256" key="4">
    <source>
        <dbReference type="ARBA" id="ARBA00022617"/>
    </source>
</evidence>
<dbReference type="Gene3D" id="3.10.120.10">
    <property type="entry name" value="Cytochrome b5-like heme/steroid binding domain"/>
    <property type="match status" value="1"/>
</dbReference>
<evidence type="ECO:0000256" key="7">
    <source>
        <dbReference type="ARBA" id="ARBA00023004"/>
    </source>
</evidence>
<dbReference type="FunFam" id="3.10.120.10:FF:000007">
    <property type="entry name" value="Sulfite oxidase, mitochondrial"/>
    <property type="match status" value="1"/>
</dbReference>
<reference evidence="13 14" key="1">
    <citation type="submission" date="2014-09" db="EMBL/GenBank/DDBJ databases">
        <authorList>
            <person name="Ellenberger Sabrina"/>
        </authorList>
    </citation>
    <scope>NUCLEOTIDE SEQUENCE [LARGE SCALE GENOMIC DNA]</scope>
    <source>
        <strain evidence="13 14">CBS 412.66</strain>
    </source>
</reference>
<feature type="domain" description="Cytochrome b5 heme-binding" evidence="12">
    <location>
        <begin position="558"/>
        <end position="630"/>
    </location>
</feature>
<comment type="subcellular location">
    <subcellularLocation>
        <location evidence="1">Nucleus</location>
    </subcellularLocation>
</comment>
<evidence type="ECO:0000256" key="1">
    <source>
        <dbReference type="ARBA" id="ARBA00004123"/>
    </source>
</evidence>
<dbReference type="Proteomes" id="UP000054107">
    <property type="component" value="Unassembled WGS sequence"/>
</dbReference>
<evidence type="ECO:0000259" key="12">
    <source>
        <dbReference type="PROSITE" id="PS50255"/>
    </source>
</evidence>
<sequence length="897" mass="104117">MAINTKNKIKRAVYNIFTKKYGLHVQTDAAKYLESLLERDEDLIDTLEKIIKAYKKRYNGKIYLIEETLVIVNEATVREVITTMQSSAALAASLTPFQRVDEEINDSLQDMSIDEAPVEKVDVTQHFHVVDAFSLPRLIYDELTRSFHKSKDRPSLLPEAHEKGDMFRERYKLVKQRLLRNENFCPPTMSDSSNPDIIKITPIKALIGHDEEEFVMFGMLTQVEEGKLHLEDEDAHIELIMHEAEYDYGLFTDGAFVLVEGIYRDHRFYVKEINLPPAENREMTDALFNHVDFMGLPKPLVDEKLLKIEETKSDEIMFVVLSDVYLDQPKVMAALRIIFEGYSTSQVPLAFIMIGNFSSKSFVYAGSDSDEYKDNFSALADLISEFPDLATHSNWVFVPGPKDPWAGKSLPQRPILPSFVNRVRQKARKVTFTTNPCRIRYCTQDIVIFREDWLQKLWRNTLLTTNLEQDHEPIRHFVHTIVDQGHLSPLPLSIKPVSWAFDNALRLYPLPHAVTDKCENYGITYEGTHCINPGSFPNSDFTWSVYYPHSRISEKWHQVKENNTEKSCWVIVNGKVYDITSFLADHPGGDGILMEYAGTDITFVLEDINYHTHSDAAYDLLAEHYIGDLVKDEEDKVVESLKVNDQKAKGKTIVGSERDEQFLDLRKALFPQLWNATYSKEFYLEQVHRPRYTPYCVPYFDHPLLDMLSKTNWYVVPMVWLPFVCYQVWRSLHCSGSSIRTLTHGFVSGIFFWTLFEYVLHRFLFHLDDLLPDQPIFLLIHFTLHGIHHHMPMDRLRLVMPPALTVILSIPVFKIAHGLFYPGFAFAFVGGAFFGYICYDMIHYYLHHAKVIEVYFKELKKYHVAHHYKNFNSGFGITSKLWDYVFGTVLKYENTKQ</sequence>
<dbReference type="GO" id="GO:0016491">
    <property type="term" value="F:oxidoreductase activity"/>
    <property type="evidence" value="ECO:0007669"/>
    <property type="project" value="InterPro"/>
</dbReference>
<comment type="similarity">
    <text evidence="2">Belongs to the DNA polymerase epsilon subunit B family.</text>
</comment>
<dbReference type="GO" id="GO:0008622">
    <property type="term" value="C:epsilon DNA polymerase complex"/>
    <property type="evidence" value="ECO:0007669"/>
    <property type="project" value="InterPro"/>
</dbReference>
<dbReference type="Pfam" id="PF04042">
    <property type="entry name" value="DNA_pol_E_B"/>
    <property type="match status" value="1"/>
</dbReference>
<keyword evidence="11" id="KW-0472">Membrane</keyword>
<dbReference type="InterPro" id="IPR036400">
    <property type="entry name" value="Cyt_B5-like_heme/steroid_sf"/>
</dbReference>
<dbReference type="AlphaFoldDB" id="A0A0B7NEZ8"/>
<dbReference type="PROSITE" id="PS50255">
    <property type="entry name" value="CYTOCHROME_B5_2"/>
    <property type="match status" value="1"/>
</dbReference>
<evidence type="ECO:0000313" key="14">
    <source>
        <dbReference type="Proteomes" id="UP000054107"/>
    </source>
</evidence>
<dbReference type="PRINTS" id="PR00363">
    <property type="entry name" value="CYTOCHROMEB5"/>
</dbReference>
<dbReference type="GO" id="GO:0008610">
    <property type="term" value="P:lipid biosynthetic process"/>
    <property type="evidence" value="ECO:0007669"/>
    <property type="project" value="InterPro"/>
</dbReference>
<keyword evidence="8" id="KW-0238">DNA-binding</keyword>
<accession>A0A0B7NEZ8</accession>
<proteinExistence type="inferred from homology"/>
<dbReference type="OrthoDB" id="10254730at2759"/>
<dbReference type="Pfam" id="PF04116">
    <property type="entry name" value="FA_hydroxylase"/>
    <property type="match status" value="1"/>
</dbReference>
<evidence type="ECO:0000256" key="5">
    <source>
        <dbReference type="ARBA" id="ARBA00022705"/>
    </source>
</evidence>
<dbReference type="SUPFAM" id="SSF55856">
    <property type="entry name" value="Cytochrome b5-like heme/steroid binding domain"/>
    <property type="match status" value="1"/>
</dbReference>
<evidence type="ECO:0000313" key="13">
    <source>
        <dbReference type="EMBL" id="CEP17091.1"/>
    </source>
</evidence>
<protein>
    <recommendedName>
        <fullName evidence="3">DNA polymerase epsilon subunit B</fullName>
    </recommendedName>
    <alternativeName>
        <fullName evidence="10">DNA polymerase II subunit 2</fullName>
    </alternativeName>
</protein>
<evidence type="ECO:0000256" key="2">
    <source>
        <dbReference type="ARBA" id="ARBA00009560"/>
    </source>
</evidence>
<keyword evidence="11" id="KW-1133">Transmembrane helix</keyword>
<dbReference type="PANTHER" id="PTHR12708:SF0">
    <property type="entry name" value="DNA POLYMERASE EPSILON SUBUNIT 2"/>
    <property type="match status" value="1"/>
</dbReference>
<dbReference type="STRING" id="35722.A0A0B7NEZ8"/>
<evidence type="ECO:0000256" key="9">
    <source>
        <dbReference type="ARBA" id="ARBA00023242"/>
    </source>
</evidence>
<dbReference type="Pfam" id="PF00173">
    <property type="entry name" value="Cyt-b5"/>
    <property type="match status" value="1"/>
</dbReference>
<dbReference type="PROSITE" id="PS00191">
    <property type="entry name" value="CYTOCHROME_B5_1"/>
    <property type="match status" value="1"/>
</dbReference>
<dbReference type="Gene3D" id="3.60.21.50">
    <property type="match status" value="1"/>
</dbReference>
<dbReference type="InterPro" id="IPR007185">
    <property type="entry name" value="DNA_pol_a/d/e_bsu"/>
</dbReference>
<dbReference type="GO" id="GO:0042276">
    <property type="term" value="P:error-prone translesion synthesis"/>
    <property type="evidence" value="ECO:0007669"/>
    <property type="project" value="TreeGrafter"/>
</dbReference>
<evidence type="ECO:0000256" key="10">
    <source>
        <dbReference type="ARBA" id="ARBA00032930"/>
    </source>
</evidence>
<dbReference type="GO" id="GO:0003677">
    <property type="term" value="F:DNA binding"/>
    <property type="evidence" value="ECO:0007669"/>
    <property type="project" value="UniProtKB-KW"/>
</dbReference>
<keyword evidence="6" id="KW-0479">Metal-binding</keyword>
<keyword evidence="7" id="KW-0408">Iron</keyword>
<keyword evidence="14" id="KW-1185">Reference proteome</keyword>
<dbReference type="GO" id="GO:0020037">
    <property type="term" value="F:heme binding"/>
    <property type="evidence" value="ECO:0007669"/>
    <property type="project" value="InterPro"/>
</dbReference>
<keyword evidence="4" id="KW-0349">Heme</keyword>
<gene>
    <name evidence="13" type="primary">PARPA_11383.1 scaffold 44101</name>
</gene>
<dbReference type="InterPro" id="IPR018506">
    <property type="entry name" value="Cyt_B5_heme-BS"/>
</dbReference>
<feature type="transmembrane region" description="Helical" evidence="11">
    <location>
        <begin position="819"/>
        <end position="839"/>
    </location>
</feature>
<evidence type="ECO:0000256" key="3">
    <source>
        <dbReference type="ARBA" id="ARBA00016011"/>
    </source>
</evidence>
<evidence type="ECO:0000256" key="8">
    <source>
        <dbReference type="ARBA" id="ARBA00023125"/>
    </source>
</evidence>
<keyword evidence="11" id="KW-0812">Transmembrane</keyword>
<dbReference type="EMBL" id="LN733608">
    <property type="protein sequence ID" value="CEP17091.1"/>
    <property type="molecule type" value="Genomic_DNA"/>
</dbReference>
<organism evidence="13 14">
    <name type="scientific">Parasitella parasitica</name>
    <dbReference type="NCBI Taxonomy" id="35722"/>
    <lineage>
        <taxon>Eukaryota</taxon>
        <taxon>Fungi</taxon>
        <taxon>Fungi incertae sedis</taxon>
        <taxon>Mucoromycota</taxon>
        <taxon>Mucoromycotina</taxon>
        <taxon>Mucoromycetes</taxon>
        <taxon>Mucorales</taxon>
        <taxon>Mucorineae</taxon>
        <taxon>Mucoraceae</taxon>
        <taxon>Parasitella</taxon>
    </lineage>
</organism>
<name>A0A0B7NEZ8_9FUNG</name>
<dbReference type="InterPro" id="IPR001199">
    <property type="entry name" value="Cyt_B5-like_heme/steroid-bd"/>
</dbReference>
<evidence type="ECO:0000256" key="6">
    <source>
        <dbReference type="ARBA" id="ARBA00022723"/>
    </source>
</evidence>
<dbReference type="SMART" id="SM01117">
    <property type="entry name" value="Cyt-b5"/>
    <property type="match status" value="1"/>
</dbReference>
<keyword evidence="5" id="KW-0235">DNA replication</keyword>